<evidence type="ECO:0000313" key="2">
    <source>
        <dbReference type="EMBL" id="KAF2887480.1"/>
    </source>
</evidence>
<accession>A0A8K0CHR2</accession>
<comment type="caution">
    <text evidence="2">The sequence shown here is derived from an EMBL/GenBank/DDBJ whole genome shotgun (WGS) entry which is preliminary data.</text>
</comment>
<evidence type="ECO:0000259" key="1">
    <source>
        <dbReference type="Pfam" id="PF17919"/>
    </source>
</evidence>
<dbReference type="Proteomes" id="UP000801492">
    <property type="component" value="Unassembled WGS sequence"/>
</dbReference>
<dbReference type="GO" id="GO:0071897">
    <property type="term" value="P:DNA biosynthetic process"/>
    <property type="evidence" value="ECO:0007669"/>
    <property type="project" value="UniProtKB-ARBA"/>
</dbReference>
<reference evidence="2" key="1">
    <citation type="submission" date="2019-08" db="EMBL/GenBank/DDBJ databases">
        <title>The genome of the North American firefly Photinus pyralis.</title>
        <authorList>
            <consortium name="Photinus pyralis genome working group"/>
            <person name="Fallon T.R."/>
            <person name="Sander Lower S.E."/>
            <person name="Weng J.-K."/>
        </authorList>
    </citation>
    <scope>NUCLEOTIDE SEQUENCE</scope>
    <source>
        <strain evidence="2">TRF0915ILg1</strain>
        <tissue evidence="2">Whole body</tissue>
    </source>
</reference>
<name>A0A8K0CHR2_IGNLU</name>
<feature type="domain" description="Reverse transcriptase/retrotransposon-derived protein RNase H-like" evidence="1">
    <location>
        <begin position="95"/>
        <end position="143"/>
    </location>
</feature>
<dbReference type="EMBL" id="VTPC01083318">
    <property type="protein sequence ID" value="KAF2887480.1"/>
    <property type="molecule type" value="Genomic_DNA"/>
</dbReference>
<keyword evidence="3" id="KW-1185">Reference proteome</keyword>
<protein>
    <recommendedName>
        <fullName evidence="1">Reverse transcriptase/retrotransposon-derived protein RNase H-like domain-containing protein</fullName>
    </recommendedName>
</protein>
<sequence length="152" mass="16914">MSTTKSSSVTSTQKSGASMTAYSAQAYKFCITGHATQAVESITLELGVTLRNVNCKKEFYEKQKKGDGIENANLKIRKSVQGFGRLKNVKFHLDKDEIRSVQELKLAITCDSVLCYRNFNKPFISAADASDVSMGTILRQIHNGFERPRKDP</sequence>
<proteinExistence type="predicted"/>
<organism evidence="2 3">
    <name type="scientific">Ignelater luminosus</name>
    <name type="common">Cucubano</name>
    <name type="synonym">Pyrophorus luminosus</name>
    <dbReference type="NCBI Taxonomy" id="2038154"/>
    <lineage>
        <taxon>Eukaryota</taxon>
        <taxon>Metazoa</taxon>
        <taxon>Ecdysozoa</taxon>
        <taxon>Arthropoda</taxon>
        <taxon>Hexapoda</taxon>
        <taxon>Insecta</taxon>
        <taxon>Pterygota</taxon>
        <taxon>Neoptera</taxon>
        <taxon>Endopterygota</taxon>
        <taxon>Coleoptera</taxon>
        <taxon>Polyphaga</taxon>
        <taxon>Elateriformia</taxon>
        <taxon>Elateroidea</taxon>
        <taxon>Elateridae</taxon>
        <taxon>Agrypninae</taxon>
        <taxon>Pyrophorini</taxon>
        <taxon>Ignelater</taxon>
    </lineage>
</organism>
<dbReference type="SUPFAM" id="SSF56672">
    <property type="entry name" value="DNA/RNA polymerases"/>
    <property type="match status" value="1"/>
</dbReference>
<dbReference type="Pfam" id="PF17919">
    <property type="entry name" value="RT_RNaseH_2"/>
    <property type="match status" value="1"/>
</dbReference>
<evidence type="ECO:0000313" key="3">
    <source>
        <dbReference type="Proteomes" id="UP000801492"/>
    </source>
</evidence>
<dbReference type="InterPro" id="IPR041577">
    <property type="entry name" value="RT_RNaseH_2"/>
</dbReference>
<gene>
    <name evidence="2" type="ORF">ILUMI_18693</name>
</gene>
<dbReference type="AlphaFoldDB" id="A0A8K0CHR2"/>
<dbReference type="InterPro" id="IPR043502">
    <property type="entry name" value="DNA/RNA_pol_sf"/>
</dbReference>